<keyword evidence="1" id="KW-0472">Membrane</keyword>
<dbReference type="Proteomes" id="UP000243670">
    <property type="component" value="Nucleomorph 3"/>
</dbReference>
<feature type="transmembrane region" description="Helical" evidence="1">
    <location>
        <begin position="281"/>
        <end position="300"/>
    </location>
</feature>
<evidence type="ECO:0000313" key="2">
    <source>
        <dbReference type="EMBL" id="AIB10025.1"/>
    </source>
</evidence>
<sequence>MGFFLNNTSFVSETTNFLSEISKFYETYLFKIFYITKKKIEKHKNLIKIQDYLIKNILIRYLKKKIMYTNKREKYEKHFDKISYYTSSEISLQIYNNNICTHILNFLYKNFEIFSCILYIKNNWELKKIFFRNFFQFLCFSSKNFFCAFSWINKIELFFFNLIVLEFDSFLYDNFLYLHITHILLNNYSHDKKILIFYRSLNFNKFSLIPLLKKLYSKKLGNLVYIYKTKKKIDLFIILENLQCVRKSQWFLEKYYSQITKFCKIFILQNNLSIYVKNISVFFHILNIEILISFLFFLYINGISKLDISIYLNKNFNLIEKTFKNTRKFQIVKKNYIFNKNFQGLYKKIIIFNEKINFSTFNINNFKLMFKIITHAKEILVSFKINLYSCSGYFYNNLKPSLLSFCKTKHLYEKLFNKNNTIFKYNNMFIIYLINYFLLLYTLKIKLFFFFYRKI</sequence>
<keyword evidence="1" id="KW-0812">Transmembrane</keyword>
<accession>A0A060DC07</accession>
<evidence type="ECO:0000256" key="1">
    <source>
        <dbReference type="SAM" id="Phobius"/>
    </source>
</evidence>
<name>A0A060DC07_9EUKA</name>
<gene>
    <name evidence="2" type="ORF">M951_chr3122</name>
</gene>
<proteinExistence type="predicted"/>
<reference evidence="2 3" key="1">
    <citation type="journal article" date="2014" name="BMC Genomics">
        <title>Nucleomorph and plastid genome sequences of the chlorarachniophyte Lotharella oceanica: convergent reductive evolution and frequent recombination in nucleomorph-bearing algae.</title>
        <authorList>
            <person name="Tanifuji G."/>
            <person name="Onodera N.T."/>
            <person name="Brown M.W."/>
            <person name="Curtis B.A."/>
            <person name="Roger A.J."/>
            <person name="Ka-Shu Wong G."/>
            <person name="Melkonian M."/>
            <person name="Archibald J.M."/>
        </authorList>
    </citation>
    <scope>NUCLEOTIDE SEQUENCE [LARGE SCALE GENOMIC DNA]</scope>
    <source>
        <strain evidence="2 3">CCMP622</strain>
    </source>
</reference>
<protein>
    <submittedName>
        <fullName evidence="2">Uncharacterized protein</fullName>
    </submittedName>
</protein>
<keyword evidence="2" id="KW-0542">Nucleomorph</keyword>
<dbReference type="EMBL" id="CP006629">
    <property type="protein sequence ID" value="AIB10025.1"/>
    <property type="molecule type" value="Genomic_DNA"/>
</dbReference>
<geneLocation type="nucleomorph" evidence="2"/>
<evidence type="ECO:0000313" key="3">
    <source>
        <dbReference type="Proteomes" id="UP000243670"/>
    </source>
</evidence>
<keyword evidence="1" id="KW-1133">Transmembrane helix</keyword>
<feature type="transmembrane region" description="Helical" evidence="1">
    <location>
        <begin position="429"/>
        <end position="452"/>
    </location>
</feature>
<dbReference type="AlphaFoldDB" id="A0A060DC07"/>
<organism evidence="2 3">
    <name type="scientific">Lotharella oceanica</name>
    <dbReference type="NCBI Taxonomy" id="641309"/>
    <lineage>
        <taxon>Eukaryota</taxon>
        <taxon>Sar</taxon>
        <taxon>Rhizaria</taxon>
        <taxon>Cercozoa</taxon>
        <taxon>Chlorarachniophyceae</taxon>
        <taxon>Lotharella</taxon>
    </lineage>
</organism>